<proteinExistence type="predicted"/>
<dbReference type="EMBL" id="JGDB01000252">
    <property type="protein sequence ID" value="EXY89399.1"/>
    <property type="molecule type" value="Genomic_DNA"/>
</dbReference>
<dbReference type="EMBL" id="JGDB01000253">
    <property type="protein sequence ID" value="EXY89393.1"/>
    <property type="molecule type" value="Genomic_DNA"/>
</dbReference>
<dbReference type="Proteomes" id="UP000020773">
    <property type="component" value="Unassembled WGS sequence"/>
</dbReference>
<reference evidence="1 3" key="1">
    <citation type="submission" date="2014-02" db="EMBL/GenBank/DDBJ databases">
        <authorList>
            <person name="Sears C."/>
            <person name="Carroll K."/>
            <person name="Sack B.R."/>
            <person name="Qadri F."/>
            <person name="Myers L.L."/>
            <person name="Chung G.-T."/>
            <person name="Escheverria P."/>
            <person name="Fraser C.M."/>
            <person name="Sadzewicz L."/>
            <person name="Shefchek K.A."/>
            <person name="Tallon L."/>
            <person name="Das S.P."/>
            <person name="Daugherty S."/>
            <person name="Mongodin E.F."/>
        </authorList>
    </citation>
    <scope>NUCLEOTIDE SEQUENCE [LARGE SCALE GENOMIC DNA]</scope>
    <source>
        <strain evidence="1">3998T</strain>
        <strain evidence="3">3998T(B)3</strain>
    </source>
</reference>
<gene>
    <name evidence="2" type="ORF">M125_3917</name>
    <name evidence="1" type="ORF">M125_3941</name>
</gene>
<protein>
    <submittedName>
        <fullName evidence="1">Uncharacterized protein</fullName>
    </submittedName>
</protein>
<comment type="caution">
    <text evidence="1">The sequence shown here is derived from an EMBL/GenBank/DDBJ whole genome shotgun (WGS) entry which is preliminary data.</text>
</comment>
<dbReference type="AlphaFoldDB" id="A0A015VTS6"/>
<name>A0A015VTS6_BACFG</name>
<evidence type="ECO:0000313" key="2">
    <source>
        <dbReference type="EMBL" id="EXY89399.1"/>
    </source>
</evidence>
<sequence length="64" mass="6968">MTNGKTTAFSGAIAKKPGKKRIQPVLKIQNDSSTCFCQNENFHLNRLSFLLSLLTHAFSASGVV</sequence>
<evidence type="ECO:0000313" key="3">
    <source>
        <dbReference type="Proteomes" id="UP000020773"/>
    </source>
</evidence>
<accession>A0A015VTS6</accession>
<organism evidence="1 3">
    <name type="scientific">Bacteroides fragilis str. 3998T(B)3</name>
    <dbReference type="NCBI Taxonomy" id="1339316"/>
    <lineage>
        <taxon>Bacteria</taxon>
        <taxon>Pseudomonadati</taxon>
        <taxon>Bacteroidota</taxon>
        <taxon>Bacteroidia</taxon>
        <taxon>Bacteroidales</taxon>
        <taxon>Bacteroidaceae</taxon>
        <taxon>Bacteroides</taxon>
    </lineage>
</organism>
<evidence type="ECO:0000313" key="1">
    <source>
        <dbReference type="EMBL" id="EXY89393.1"/>
    </source>
</evidence>